<dbReference type="InterPro" id="IPR010908">
    <property type="entry name" value="Longin_dom"/>
</dbReference>
<evidence type="ECO:0000256" key="2">
    <source>
        <dbReference type="ARBA" id="ARBA00023136"/>
    </source>
</evidence>
<feature type="domain" description="V-SNARE coiled-coil homology" evidence="7">
    <location>
        <begin position="126"/>
        <end position="186"/>
    </location>
</feature>
<feature type="transmembrane region" description="Helical" evidence="5">
    <location>
        <begin position="188"/>
        <end position="210"/>
    </location>
</feature>
<dbReference type="InterPro" id="IPR011012">
    <property type="entry name" value="Longin-like_dom_sf"/>
</dbReference>
<feature type="domain" description="Longin" evidence="6">
    <location>
        <begin position="8"/>
        <end position="114"/>
    </location>
</feature>
<gene>
    <name evidence="8" type="ORF">M9Y10_017747</name>
</gene>
<evidence type="ECO:0000313" key="9">
    <source>
        <dbReference type="Proteomes" id="UP001470230"/>
    </source>
</evidence>
<evidence type="ECO:0000259" key="6">
    <source>
        <dbReference type="PROSITE" id="PS50859"/>
    </source>
</evidence>
<name>A0ABR2HUG5_9EUKA</name>
<keyword evidence="5" id="KW-0812">Transmembrane</keyword>
<dbReference type="Proteomes" id="UP001470230">
    <property type="component" value="Unassembled WGS sequence"/>
</dbReference>
<dbReference type="CDD" id="cd14824">
    <property type="entry name" value="Longin"/>
    <property type="match status" value="1"/>
</dbReference>
<dbReference type="CDD" id="cd15843">
    <property type="entry name" value="R-SNARE"/>
    <property type="match status" value="1"/>
</dbReference>
<dbReference type="SMART" id="SM01270">
    <property type="entry name" value="Longin"/>
    <property type="match status" value="1"/>
</dbReference>
<evidence type="ECO:0000256" key="3">
    <source>
        <dbReference type="ARBA" id="ARBA00046280"/>
    </source>
</evidence>
<keyword evidence="9" id="KW-1185">Reference proteome</keyword>
<comment type="caution">
    <text evidence="8">The sequence shown here is derived from an EMBL/GenBank/DDBJ whole genome shotgun (WGS) entry which is preliminary data.</text>
</comment>
<evidence type="ECO:0008006" key="10">
    <source>
        <dbReference type="Google" id="ProtNLM"/>
    </source>
</evidence>
<evidence type="ECO:0000313" key="8">
    <source>
        <dbReference type="EMBL" id="KAK8852757.1"/>
    </source>
</evidence>
<dbReference type="Pfam" id="PF13774">
    <property type="entry name" value="Longin"/>
    <property type="match status" value="1"/>
</dbReference>
<dbReference type="SUPFAM" id="SSF58038">
    <property type="entry name" value="SNARE fusion complex"/>
    <property type="match status" value="1"/>
</dbReference>
<keyword evidence="2 5" id="KW-0472">Membrane</keyword>
<dbReference type="SUPFAM" id="SSF64356">
    <property type="entry name" value="SNARE-like"/>
    <property type="match status" value="1"/>
</dbReference>
<sequence length="215" mass="25032">MTSIYYGAIARKDTILAQYADVSGNFDVLSASILKKLHTKDVRFACEKEGHKFYIYHDEDNGINFIVVGSLSLQSDQAYECIDKIKRDFYQRLHKNDWENAKPYGLQNQFSSQIKTNILSFSRESKLSEIQNNLRETQKTMTDSMKSLVLRGRELEDLDEGAVSLEASSKNFERQALKIKREMWWQKYRWYVLAAIVIAAIILLIILICIMRKKN</sequence>
<dbReference type="InterPro" id="IPR051097">
    <property type="entry name" value="Synaptobrevin-like_transport"/>
</dbReference>
<dbReference type="PROSITE" id="PS50859">
    <property type="entry name" value="LONGIN"/>
    <property type="match status" value="1"/>
</dbReference>
<dbReference type="Gene3D" id="1.20.5.110">
    <property type="match status" value="1"/>
</dbReference>
<dbReference type="PANTHER" id="PTHR21136:SF168">
    <property type="entry name" value="VESICLE-ASSOCIATED MEMBRANE PROTEIN 9"/>
    <property type="match status" value="1"/>
</dbReference>
<dbReference type="InterPro" id="IPR042855">
    <property type="entry name" value="V_SNARE_CC"/>
</dbReference>
<keyword evidence="4" id="KW-0175">Coiled coil</keyword>
<reference evidence="8 9" key="1">
    <citation type="submission" date="2024-04" db="EMBL/GenBank/DDBJ databases">
        <title>Tritrichomonas musculus Genome.</title>
        <authorList>
            <person name="Alves-Ferreira E."/>
            <person name="Grigg M."/>
            <person name="Lorenzi H."/>
            <person name="Galac M."/>
        </authorList>
    </citation>
    <scope>NUCLEOTIDE SEQUENCE [LARGE SCALE GENOMIC DNA]</scope>
    <source>
        <strain evidence="8 9">EAF2021</strain>
    </source>
</reference>
<keyword evidence="5" id="KW-1133">Transmembrane helix</keyword>
<evidence type="ECO:0000256" key="5">
    <source>
        <dbReference type="SAM" id="Phobius"/>
    </source>
</evidence>
<evidence type="ECO:0000256" key="4">
    <source>
        <dbReference type="PROSITE-ProRule" id="PRU00290"/>
    </source>
</evidence>
<dbReference type="PANTHER" id="PTHR21136">
    <property type="entry name" value="SNARE PROTEINS"/>
    <property type="match status" value="1"/>
</dbReference>
<proteinExistence type="inferred from homology"/>
<comment type="subcellular location">
    <subcellularLocation>
        <location evidence="3">Endomembrane system</location>
        <topology evidence="3">Single-pass type IV membrane protein</topology>
    </subcellularLocation>
</comment>
<dbReference type="Pfam" id="PF00957">
    <property type="entry name" value="Synaptobrevin"/>
    <property type="match status" value="1"/>
</dbReference>
<protein>
    <recommendedName>
        <fullName evidence="10">Synaptobrevin family protein</fullName>
    </recommendedName>
</protein>
<evidence type="ECO:0000259" key="7">
    <source>
        <dbReference type="PROSITE" id="PS50892"/>
    </source>
</evidence>
<evidence type="ECO:0000256" key="1">
    <source>
        <dbReference type="ARBA" id="ARBA00008025"/>
    </source>
</evidence>
<dbReference type="EMBL" id="JAPFFF010000023">
    <property type="protein sequence ID" value="KAK8852757.1"/>
    <property type="molecule type" value="Genomic_DNA"/>
</dbReference>
<organism evidence="8 9">
    <name type="scientific">Tritrichomonas musculus</name>
    <dbReference type="NCBI Taxonomy" id="1915356"/>
    <lineage>
        <taxon>Eukaryota</taxon>
        <taxon>Metamonada</taxon>
        <taxon>Parabasalia</taxon>
        <taxon>Tritrichomonadida</taxon>
        <taxon>Tritrichomonadidae</taxon>
        <taxon>Tritrichomonas</taxon>
    </lineage>
</organism>
<dbReference type="Gene3D" id="3.30.450.50">
    <property type="entry name" value="Longin domain"/>
    <property type="match status" value="1"/>
</dbReference>
<dbReference type="PROSITE" id="PS50892">
    <property type="entry name" value="V_SNARE"/>
    <property type="match status" value="1"/>
</dbReference>
<comment type="similarity">
    <text evidence="1">Belongs to the synaptobrevin family.</text>
</comment>
<accession>A0ABR2HUG5</accession>